<comment type="caution">
    <text evidence="4">The sequence shown here is derived from an EMBL/GenBank/DDBJ whole genome shotgun (WGS) entry which is preliminary data.</text>
</comment>
<evidence type="ECO:0000313" key="5">
    <source>
        <dbReference type="Proteomes" id="UP000309676"/>
    </source>
</evidence>
<feature type="compositionally biased region" description="Basic residues" evidence="1">
    <location>
        <begin position="1"/>
        <end position="17"/>
    </location>
</feature>
<feature type="region of interest" description="Disordered" evidence="1">
    <location>
        <begin position="1"/>
        <end position="32"/>
    </location>
</feature>
<keyword evidence="5" id="KW-1185">Reference proteome</keyword>
<gene>
    <name evidence="4" type="ORF">FE782_23850</name>
</gene>
<protein>
    <submittedName>
        <fullName evidence="4">DUF4350 domain-containing protein</fullName>
    </submittedName>
</protein>
<sequence>MVRRSGHRSRRIRRLAPRGRSGDRGRGGGVMKGPARATNRITFLYAALALCLFLLIGLAFATTRPGLVDYAPYLSFSPDKDGVKGLRLLMERRDAEVTEWRLAPERLPEADGQLYVTVEPVGMTAESAERLRDWAALGNDVVVFGPAYELLGDETTIAYVDPDEATGEVTVFGQDGTAIRSETAVVQGELRFVPAADAVAERIGDAAGALAVRAAVGEGSITAALPAEWLRNDTILDERHFELVWMLLGGDSLAGRTVYFDEYHHGYSVSPGIGQVYPAWLLAALLQAAIAGAVWLWRRGKRFGPAYTPRAFLVRRGDETLLAVAGWHKRGRLTAEALDAAVMRLRRTLQTRAGVPADAGAAALVDAAERELGGRLRSTTALRAALARWEAHRRTIAAGGKPEYGEKTWLADGVALAEALNLLEEDR</sequence>
<name>A0A5R9G5U5_9BACL</name>
<evidence type="ECO:0000256" key="1">
    <source>
        <dbReference type="SAM" id="MobiDB-lite"/>
    </source>
</evidence>
<feature type="transmembrane region" description="Helical" evidence="2">
    <location>
        <begin position="277"/>
        <end position="297"/>
    </location>
</feature>
<keyword evidence="2" id="KW-0812">Transmembrane</keyword>
<evidence type="ECO:0000259" key="3">
    <source>
        <dbReference type="Pfam" id="PF14258"/>
    </source>
</evidence>
<keyword evidence="2" id="KW-1133">Transmembrane helix</keyword>
<dbReference type="Pfam" id="PF14258">
    <property type="entry name" value="DUF4350"/>
    <property type="match status" value="1"/>
</dbReference>
<organism evidence="4 5">
    <name type="scientific">Paenibacillus antri</name>
    <dbReference type="NCBI Taxonomy" id="2582848"/>
    <lineage>
        <taxon>Bacteria</taxon>
        <taxon>Bacillati</taxon>
        <taxon>Bacillota</taxon>
        <taxon>Bacilli</taxon>
        <taxon>Bacillales</taxon>
        <taxon>Paenibacillaceae</taxon>
        <taxon>Paenibacillus</taxon>
    </lineage>
</organism>
<evidence type="ECO:0000256" key="2">
    <source>
        <dbReference type="SAM" id="Phobius"/>
    </source>
</evidence>
<dbReference type="EMBL" id="VCIW01000019">
    <property type="protein sequence ID" value="TLS49706.1"/>
    <property type="molecule type" value="Genomic_DNA"/>
</dbReference>
<reference evidence="4 5" key="1">
    <citation type="submission" date="2019-05" db="EMBL/GenBank/DDBJ databases">
        <authorList>
            <person name="Narsing Rao M.P."/>
            <person name="Li W.J."/>
        </authorList>
    </citation>
    <scope>NUCLEOTIDE SEQUENCE [LARGE SCALE GENOMIC DNA]</scope>
    <source>
        <strain evidence="4 5">SYSU_K30003</strain>
    </source>
</reference>
<evidence type="ECO:0000313" key="4">
    <source>
        <dbReference type="EMBL" id="TLS49706.1"/>
    </source>
</evidence>
<dbReference type="InterPro" id="IPR025646">
    <property type="entry name" value="DUF4350"/>
</dbReference>
<dbReference type="Proteomes" id="UP000309676">
    <property type="component" value="Unassembled WGS sequence"/>
</dbReference>
<keyword evidence="2" id="KW-0472">Membrane</keyword>
<feature type="domain" description="DUF4350" evidence="3">
    <location>
        <begin position="75"/>
        <end position="248"/>
    </location>
</feature>
<dbReference type="AlphaFoldDB" id="A0A5R9G5U5"/>
<accession>A0A5R9G5U5</accession>
<proteinExistence type="predicted"/>